<dbReference type="PROSITE" id="PS50109">
    <property type="entry name" value="HIS_KIN"/>
    <property type="match status" value="1"/>
</dbReference>
<evidence type="ECO:0000313" key="10">
    <source>
        <dbReference type="Proteomes" id="UP001594351"/>
    </source>
</evidence>
<keyword evidence="9" id="KW-0547">Nucleotide-binding</keyword>
<evidence type="ECO:0000256" key="5">
    <source>
        <dbReference type="ARBA" id="ARBA00022777"/>
    </source>
</evidence>
<comment type="caution">
    <text evidence="9">The sequence shown here is derived from an EMBL/GenBank/DDBJ whole genome shotgun (WGS) entry which is preliminary data.</text>
</comment>
<dbReference type="InterPro" id="IPR003661">
    <property type="entry name" value="HisK_dim/P_dom"/>
</dbReference>
<dbReference type="InterPro" id="IPR050351">
    <property type="entry name" value="BphY/WalK/GraS-like"/>
</dbReference>
<protein>
    <recommendedName>
        <fullName evidence="2">histidine kinase</fullName>
        <ecNumber evidence="2">2.7.13.3</ecNumber>
    </recommendedName>
</protein>
<keyword evidence="6" id="KW-1133">Transmembrane helix</keyword>
<evidence type="ECO:0000259" key="7">
    <source>
        <dbReference type="PROSITE" id="PS50109"/>
    </source>
</evidence>
<name>A0ABV6YWE4_UNCC1</name>
<dbReference type="Pfam" id="PF00512">
    <property type="entry name" value="HisKA"/>
    <property type="match status" value="1"/>
</dbReference>
<feature type="domain" description="PAC" evidence="8">
    <location>
        <begin position="283"/>
        <end position="345"/>
    </location>
</feature>
<dbReference type="SUPFAM" id="SSF47384">
    <property type="entry name" value="Homodimeric domain of signal transducing histidine kinase"/>
    <property type="match status" value="1"/>
</dbReference>
<evidence type="ECO:0000256" key="3">
    <source>
        <dbReference type="ARBA" id="ARBA00022553"/>
    </source>
</evidence>
<dbReference type="Gene3D" id="1.10.287.130">
    <property type="match status" value="1"/>
</dbReference>
<keyword evidence="5" id="KW-0418">Kinase</keyword>
<proteinExistence type="predicted"/>
<evidence type="ECO:0000256" key="6">
    <source>
        <dbReference type="SAM" id="Phobius"/>
    </source>
</evidence>
<dbReference type="PRINTS" id="PR00344">
    <property type="entry name" value="BCTRLSENSOR"/>
</dbReference>
<dbReference type="InterPro" id="IPR036097">
    <property type="entry name" value="HisK_dim/P_sf"/>
</dbReference>
<keyword evidence="6" id="KW-0812">Transmembrane</keyword>
<dbReference type="PANTHER" id="PTHR42878:SF15">
    <property type="entry name" value="BACTERIOPHYTOCHROME"/>
    <property type="match status" value="1"/>
</dbReference>
<dbReference type="Proteomes" id="UP001594351">
    <property type="component" value="Unassembled WGS sequence"/>
</dbReference>
<dbReference type="GO" id="GO:0005524">
    <property type="term" value="F:ATP binding"/>
    <property type="evidence" value="ECO:0007669"/>
    <property type="project" value="UniProtKB-KW"/>
</dbReference>
<dbReference type="InterPro" id="IPR024478">
    <property type="entry name" value="HlyB_4HB_MCP"/>
</dbReference>
<feature type="transmembrane region" description="Helical" evidence="6">
    <location>
        <begin position="185"/>
        <end position="209"/>
    </location>
</feature>
<keyword evidence="4" id="KW-0808">Transferase</keyword>
<sequence length="592" mass="67256">MNKKSIMLLMSGLCVLVLLIIILSTVSLNYMKNLSILTTKLYNHPYVVSTSILKIEANLVRMHRSMKDVPLAKNRAEIENAIARVNAYEREVYKDLEIVSERFLGDRKKPEQMRRIIADWKPIREDVITLMKAGRKEEAADITKGKGAAYVKFLNQTVKELRDFAQMKADTFLRNSQASTRRAFYIMYSLVTITVLIGIMIIISSLYYLRHMMQAEKMIRNNESFLRTVSENLPNIYLSIIERNLSVGYTAGKEFQRLNLDPNSFIGKSIEAVFSGFGADIVSTVRGNYLKTFEGEDTTFELFINNQHQLYHTAPLVDENGKINQILSVVTNITERKQAEIELRNTTNELMKSNEELDTYSHVVAHNLKTPLTSIIGYLTILRTQYSDLTEQERQSYMHIIAKNGWTMSNIIDELLLLVSVRKEEVQFETIDMSEAVAKALQRMDYQIESHKANIQQQDSWPKAQGHGPWVVELWSNLISNALKYGGQPPHVELGATVQPDGMIRFWTRDNGSGLKPEDQLDLFKPFTKLDQVQAEGHGLGLSIVRFITEKLGGQVGLESELGQGTVVYFTLPAEKCTGVTPPGSANLFPRR</sequence>
<dbReference type="CDD" id="cd00082">
    <property type="entry name" value="HisKA"/>
    <property type="match status" value="1"/>
</dbReference>
<dbReference type="PANTHER" id="PTHR42878">
    <property type="entry name" value="TWO-COMPONENT HISTIDINE KINASE"/>
    <property type="match status" value="1"/>
</dbReference>
<evidence type="ECO:0000256" key="2">
    <source>
        <dbReference type="ARBA" id="ARBA00012438"/>
    </source>
</evidence>
<dbReference type="SMART" id="SM00388">
    <property type="entry name" value="HisKA"/>
    <property type="match status" value="1"/>
</dbReference>
<evidence type="ECO:0000256" key="1">
    <source>
        <dbReference type="ARBA" id="ARBA00000085"/>
    </source>
</evidence>
<dbReference type="Pfam" id="PF12729">
    <property type="entry name" value="4HB_MCP_1"/>
    <property type="match status" value="1"/>
</dbReference>
<dbReference type="SMART" id="SM00387">
    <property type="entry name" value="HATPase_c"/>
    <property type="match status" value="1"/>
</dbReference>
<dbReference type="Pfam" id="PF02518">
    <property type="entry name" value="HATPase_c"/>
    <property type="match status" value="1"/>
</dbReference>
<dbReference type="InterPro" id="IPR036890">
    <property type="entry name" value="HATPase_C_sf"/>
</dbReference>
<dbReference type="InterPro" id="IPR003594">
    <property type="entry name" value="HATPase_dom"/>
</dbReference>
<dbReference type="InterPro" id="IPR000700">
    <property type="entry name" value="PAS-assoc_C"/>
</dbReference>
<comment type="catalytic activity">
    <reaction evidence="1">
        <text>ATP + protein L-histidine = ADP + protein N-phospho-L-histidine.</text>
        <dbReference type="EC" id="2.7.13.3"/>
    </reaction>
</comment>
<feature type="domain" description="Histidine kinase" evidence="7">
    <location>
        <begin position="363"/>
        <end position="576"/>
    </location>
</feature>
<dbReference type="EC" id="2.7.13.3" evidence="2"/>
<dbReference type="Gene3D" id="3.30.565.10">
    <property type="entry name" value="Histidine kinase-like ATPase, C-terminal domain"/>
    <property type="match status" value="1"/>
</dbReference>
<keyword evidence="6" id="KW-0472">Membrane</keyword>
<dbReference type="PROSITE" id="PS50113">
    <property type="entry name" value="PAC"/>
    <property type="match status" value="1"/>
</dbReference>
<organism evidence="9 10">
    <name type="scientific">candidate division CSSED10-310 bacterium</name>
    <dbReference type="NCBI Taxonomy" id="2855610"/>
    <lineage>
        <taxon>Bacteria</taxon>
        <taxon>Bacteria division CSSED10-310</taxon>
    </lineage>
</organism>
<dbReference type="SUPFAM" id="SSF55874">
    <property type="entry name" value="ATPase domain of HSP90 chaperone/DNA topoisomerase II/histidine kinase"/>
    <property type="match status" value="1"/>
</dbReference>
<evidence type="ECO:0000259" key="8">
    <source>
        <dbReference type="PROSITE" id="PS50113"/>
    </source>
</evidence>
<reference evidence="9 10" key="1">
    <citation type="submission" date="2024-09" db="EMBL/GenBank/DDBJ databases">
        <title>Laminarin stimulates single cell rates of sulfate reduction while oxygen inhibits transcriptomic activity in coastal marine sediment.</title>
        <authorList>
            <person name="Lindsay M."/>
            <person name="Orcutt B."/>
            <person name="Emerson D."/>
            <person name="Stepanauskas R."/>
            <person name="D'Angelo T."/>
        </authorList>
    </citation>
    <scope>NUCLEOTIDE SEQUENCE [LARGE SCALE GENOMIC DNA]</scope>
    <source>
        <strain evidence="9">SAG AM-311-K15</strain>
    </source>
</reference>
<dbReference type="InterPro" id="IPR004358">
    <property type="entry name" value="Sig_transdc_His_kin-like_C"/>
</dbReference>
<dbReference type="InterPro" id="IPR035965">
    <property type="entry name" value="PAS-like_dom_sf"/>
</dbReference>
<dbReference type="EMBL" id="JBHPBY010000105">
    <property type="protein sequence ID" value="MFC1850526.1"/>
    <property type="molecule type" value="Genomic_DNA"/>
</dbReference>
<keyword evidence="10" id="KW-1185">Reference proteome</keyword>
<accession>A0ABV6YWE4</accession>
<dbReference type="InterPro" id="IPR005467">
    <property type="entry name" value="His_kinase_dom"/>
</dbReference>
<gene>
    <name evidence="9" type="ORF">ACFL27_10075</name>
</gene>
<keyword evidence="9" id="KW-0067">ATP-binding</keyword>
<evidence type="ECO:0000313" key="9">
    <source>
        <dbReference type="EMBL" id="MFC1850526.1"/>
    </source>
</evidence>
<dbReference type="SUPFAM" id="SSF55785">
    <property type="entry name" value="PYP-like sensor domain (PAS domain)"/>
    <property type="match status" value="1"/>
</dbReference>
<evidence type="ECO:0000256" key="4">
    <source>
        <dbReference type="ARBA" id="ARBA00022679"/>
    </source>
</evidence>
<dbReference type="Gene3D" id="3.30.450.20">
    <property type="entry name" value="PAS domain"/>
    <property type="match status" value="1"/>
</dbReference>
<keyword evidence="3" id="KW-0597">Phosphoprotein</keyword>